<dbReference type="STRING" id="5762.D2VF98"/>
<feature type="region of interest" description="Disordered" evidence="6">
    <location>
        <begin position="20"/>
        <end position="56"/>
    </location>
</feature>
<dbReference type="eggNOG" id="KOG3660">
    <property type="taxonomic scope" value="Eukaryota"/>
</dbReference>
<evidence type="ECO:0000256" key="2">
    <source>
        <dbReference type="ARBA" id="ARBA00022448"/>
    </source>
</evidence>
<dbReference type="RefSeq" id="XP_002677166.1">
    <property type="nucleotide sequence ID" value="XM_002677120.1"/>
</dbReference>
<evidence type="ECO:0000256" key="7">
    <source>
        <dbReference type="SAM" id="Phobius"/>
    </source>
</evidence>
<feature type="transmembrane region" description="Helical" evidence="7">
    <location>
        <begin position="121"/>
        <end position="141"/>
    </location>
</feature>
<evidence type="ECO:0000256" key="1">
    <source>
        <dbReference type="ARBA" id="ARBA00004141"/>
    </source>
</evidence>
<feature type="transmembrane region" description="Helical" evidence="7">
    <location>
        <begin position="369"/>
        <end position="392"/>
    </location>
</feature>
<keyword evidence="5 7" id="KW-0472">Membrane</keyword>
<dbReference type="SUPFAM" id="SSF161070">
    <property type="entry name" value="SNF-like"/>
    <property type="match status" value="1"/>
</dbReference>
<feature type="transmembrane region" description="Helical" evidence="7">
    <location>
        <begin position="435"/>
        <end position="456"/>
    </location>
</feature>
<keyword evidence="4 7" id="KW-1133">Transmembrane helix</keyword>
<evidence type="ECO:0000313" key="9">
    <source>
        <dbReference type="Proteomes" id="UP000006671"/>
    </source>
</evidence>
<protein>
    <submittedName>
        <fullName evidence="8">Predicted protein</fullName>
    </submittedName>
</protein>
<evidence type="ECO:0000256" key="6">
    <source>
        <dbReference type="SAM" id="MobiDB-lite"/>
    </source>
</evidence>
<keyword evidence="2" id="KW-0813">Transport</keyword>
<feature type="transmembrane region" description="Helical" evidence="7">
    <location>
        <begin position="476"/>
        <end position="501"/>
    </location>
</feature>
<comment type="subcellular location">
    <subcellularLocation>
        <location evidence="1">Membrane</location>
        <topology evidence="1">Multi-pass membrane protein</topology>
    </subcellularLocation>
</comment>
<dbReference type="PROSITE" id="PS50267">
    <property type="entry name" value="NA_NEUROTRAN_SYMP_3"/>
    <property type="match status" value="1"/>
</dbReference>
<name>D2VF98_NAEGR</name>
<dbReference type="InterPro" id="IPR000175">
    <property type="entry name" value="Na/ntran_symport"/>
</dbReference>
<feature type="transmembrane region" description="Helical" evidence="7">
    <location>
        <begin position="153"/>
        <end position="175"/>
    </location>
</feature>
<dbReference type="PRINTS" id="PR00176">
    <property type="entry name" value="NANEUSMPORT"/>
</dbReference>
<gene>
    <name evidence="8" type="ORF">NAEGRDRAFT_67549</name>
</gene>
<feature type="compositionally biased region" description="Polar residues" evidence="6">
    <location>
        <begin position="23"/>
        <end position="37"/>
    </location>
</feature>
<keyword evidence="3 7" id="KW-0812">Transmembrane</keyword>
<dbReference type="AlphaFoldDB" id="D2VF98"/>
<organism evidence="9">
    <name type="scientific">Naegleria gruberi</name>
    <name type="common">Amoeba</name>
    <dbReference type="NCBI Taxonomy" id="5762"/>
    <lineage>
        <taxon>Eukaryota</taxon>
        <taxon>Discoba</taxon>
        <taxon>Heterolobosea</taxon>
        <taxon>Tetramitia</taxon>
        <taxon>Eutetramitia</taxon>
        <taxon>Vahlkampfiidae</taxon>
        <taxon>Naegleria</taxon>
    </lineage>
</organism>
<feature type="transmembrane region" description="Helical" evidence="7">
    <location>
        <begin position="291"/>
        <end position="316"/>
    </location>
</feature>
<feature type="transmembrane region" description="Helical" evidence="7">
    <location>
        <begin position="196"/>
        <end position="229"/>
    </location>
</feature>
<feature type="transmembrane region" description="Helical" evidence="7">
    <location>
        <begin position="599"/>
        <end position="623"/>
    </location>
</feature>
<reference evidence="8 9" key="1">
    <citation type="journal article" date="2010" name="Cell">
        <title>The genome of Naegleria gruberi illuminates early eukaryotic versatility.</title>
        <authorList>
            <person name="Fritz-Laylin L.K."/>
            <person name="Prochnik S.E."/>
            <person name="Ginger M.L."/>
            <person name="Dacks J.B."/>
            <person name="Carpenter M.L."/>
            <person name="Field M.C."/>
            <person name="Kuo A."/>
            <person name="Paredez A."/>
            <person name="Chapman J."/>
            <person name="Pham J."/>
            <person name="Shu S."/>
            <person name="Neupane R."/>
            <person name="Cipriano M."/>
            <person name="Mancuso J."/>
            <person name="Tu H."/>
            <person name="Salamov A."/>
            <person name="Lindquist E."/>
            <person name="Shapiro H."/>
            <person name="Lucas S."/>
            <person name="Grigoriev I.V."/>
            <person name="Cande W.Z."/>
            <person name="Fulton C."/>
            <person name="Rokhsar D.S."/>
            <person name="Dawson S.C."/>
        </authorList>
    </citation>
    <scope>NUCLEOTIDE SEQUENCE [LARGE SCALE GENOMIC DNA]</scope>
    <source>
        <strain evidence="8 9">NEG-M</strain>
    </source>
</reference>
<dbReference type="PANTHER" id="PTHR11616:SF240">
    <property type="entry name" value="BLOATED TUBULES, ISOFORM B-RELATED"/>
    <property type="match status" value="1"/>
</dbReference>
<evidence type="ECO:0000313" key="8">
    <source>
        <dbReference type="EMBL" id="EFC44422.1"/>
    </source>
</evidence>
<dbReference type="GO" id="GO:0005886">
    <property type="term" value="C:plasma membrane"/>
    <property type="evidence" value="ECO:0007669"/>
    <property type="project" value="TreeGrafter"/>
</dbReference>
<dbReference type="KEGG" id="ngr:NAEGRDRAFT_67549"/>
<dbReference type="PANTHER" id="PTHR11616">
    <property type="entry name" value="SODIUM/CHLORIDE DEPENDENT TRANSPORTER"/>
    <property type="match status" value="1"/>
</dbReference>
<dbReference type="InParanoid" id="D2VF98"/>
<evidence type="ECO:0000256" key="3">
    <source>
        <dbReference type="ARBA" id="ARBA00022692"/>
    </source>
</evidence>
<feature type="transmembrane region" description="Helical" evidence="7">
    <location>
        <begin position="649"/>
        <end position="672"/>
    </location>
</feature>
<feature type="transmembrane region" description="Helical" evidence="7">
    <location>
        <begin position="507"/>
        <end position="529"/>
    </location>
</feature>
<dbReference type="OMA" id="WDPDYDE"/>
<keyword evidence="9" id="KW-1185">Reference proteome</keyword>
<accession>D2VF98</accession>
<sequence length="730" mass="82913">MMNNNQLYYDDDEYYDKQRGRALSQSSQHNYIPTTHYGSIDSHEDKPSTNHRISSSNHFVNSSPSMMSINDGGGAHGADDKFVKHGIGGNNQTSLYYYSSAANDQGNSVVHEKKSLVIARMLESLILTVGFSMTFGSVIRFPYLVHQFEGGAFFIPYIVLLVIIGAPLIILDFTLGSIAKQSIVFALGRWNRRASGIGMAAIVFGSLIIASYYSVITCWIATYFGYVFMEQFPWSDKPETFFHDEILHLSDHSFDLSGFLSWPILVSLVCFWFLTYWLVFAQYINRFSRVIISLLSLSYLVVMIVVLVRVSLEIGASSGMLQFLRPNWSLLAKGDLWLGAFGQLCFTYGIANGALAIHASQYKTKKDTIFTSWTIIFFGLLFSLISGLTYYASLGYLSTTRTSPYEINSLFTPAIASPLFVMIEVVSRLFPTPQIFVFILLLSLVFVGFNSIMCFVESMIDIVKNQIPRRNTRRLVVSIIVVCLICVIAVPFTLSNGYYILEIVDHYVGNYGMGMIAMMECVMIGWFSSNQDGGVNRKKKKALRRTKSITYWISICQYFSKRWNQFRLEKNWNNFKQVSFFSIEHVRERFSKETSFGPYILWSISIKYIGPVLLFILVVWNIVTECIQPFSTNHRNQSPDGKIVYEYDILSLVLGWMLVISCLFVFVIFGVWPSVRERDEVGGDEVKEFANSLDSSSLKQPLYSSYSDFGDTRSEISSNIDLDTQDGQLH</sequence>
<evidence type="ECO:0000256" key="5">
    <source>
        <dbReference type="ARBA" id="ARBA00023136"/>
    </source>
</evidence>
<dbReference type="OrthoDB" id="6581954at2759"/>
<dbReference type="Proteomes" id="UP000006671">
    <property type="component" value="Unassembled WGS sequence"/>
</dbReference>
<dbReference type="EMBL" id="GG738868">
    <property type="protein sequence ID" value="EFC44422.1"/>
    <property type="molecule type" value="Genomic_DNA"/>
</dbReference>
<feature type="transmembrane region" description="Helical" evidence="7">
    <location>
        <begin position="336"/>
        <end position="357"/>
    </location>
</feature>
<dbReference type="Pfam" id="PF00209">
    <property type="entry name" value="SNF"/>
    <property type="match status" value="2"/>
</dbReference>
<proteinExistence type="predicted"/>
<dbReference type="GeneID" id="8850167"/>
<dbReference type="GO" id="GO:0035725">
    <property type="term" value="P:sodium ion transmembrane transport"/>
    <property type="evidence" value="ECO:0007669"/>
    <property type="project" value="TreeGrafter"/>
</dbReference>
<dbReference type="VEuPathDB" id="AmoebaDB:NAEGRDRAFT_67549"/>
<dbReference type="InterPro" id="IPR037272">
    <property type="entry name" value="SNS_sf"/>
</dbReference>
<evidence type="ECO:0000256" key="4">
    <source>
        <dbReference type="ARBA" id="ARBA00022989"/>
    </source>
</evidence>
<feature type="transmembrane region" description="Helical" evidence="7">
    <location>
        <begin position="259"/>
        <end position="279"/>
    </location>
</feature>